<evidence type="ECO:0000256" key="6">
    <source>
        <dbReference type="ARBA" id="ARBA00023136"/>
    </source>
</evidence>
<reference evidence="8 9" key="1">
    <citation type="submission" date="2019-04" db="EMBL/GenBank/DDBJ databases">
        <title>Isachenkonia alkalipeptolytica gen. nov. sp. nov. a new anaerobic, alkiliphilic organothrophic bacterium capable to reduce synthesized ferrihydrite isolated from a soda lake.</title>
        <authorList>
            <person name="Toshchakov S.V."/>
            <person name="Zavarzina D.G."/>
            <person name="Zhilina T.N."/>
            <person name="Kostrikina N.A."/>
            <person name="Kublanov I.V."/>
        </authorList>
    </citation>
    <scope>NUCLEOTIDE SEQUENCE [LARGE SCALE GENOMIC DNA]</scope>
    <source>
        <strain evidence="8 9">Z-1701</strain>
    </source>
</reference>
<comment type="subcellular location">
    <subcellularLocation>
        <location evidence="1">Cell membrane</location>
        <topology evidence="1">Multi-pass membrane protein</topology>
    </subcellularLocation>
</comment>
<evidence type="ECO:0000313" key="8">
    <source>
        <dbReference type="EMBL" id="NBG88570.1"/>
    </source>
</evidence>
<organism evidence="8 9">
    <name type="scientific">Isachenkonia alkalipeptolytica</name>
    <dbReference type="NCBI Taxonomy" id="2565777"/>
    <lineage>
        <taxon>Bacteria</taxon>
        <taxon>Bacillati</taxon>
        <taxon>Bacillota</taxon>
        <taxon>Clostridia</taxon>
        <taxon>Eubacteriales</taxon>
        <taxon>Clostridiaceae</taxon>
        <taxon>Isachenkonia</taxon>
    </lineage>
</organism>
<dbReference type="Proteomes" id="UP000449710">
    <property type="component" value="Unassembled WGS sequence"/>
</dbReference>
<dbReference type="GO" id="GO:0005886">
    <property type="term" value="C:plasma membrane"/>
    <property type="evidence" value="ECO:0007669"/>
    <property type="project" value="UniProtKB-SubCell"/>
</dbReference>
<comment type="similarity">
    <text evidence="2">Belongs to the UPF0718 family.</text>
</comment>
<feature type="transmembrane region" description="Helical" evidence="7">
    <location>
        <begin position="6"/>
        <end position="27"/>
    </location>
</feature>
<dbReference type="Pfam" id="PF03773">
    <property type="entry name" value="ArsP_1"/>
    <property type="match status" value="1"/>
</dbReference>
<keyword evidence="4 7" id="KW-0812">Transmembrane</keyword>
<keyword evidence="9" id="KW-1185">Reference proteome</keyword>
<evidence type="ECO:0000256" key="3">
    <source>
        <dbReference type="ARBA" id="ARBA00022475"/>
    </source>
</evidence>
<dbReference type="PANTHER" id="PTHR34184:SF4">
    <property type="entry name" value="UPF0718 PROTEIN YCGR"/>
    <property type="match status" value="1"/>
</dbReference>
<evidence type="ECO:0000256" key="7">
    <source>
        <dbReference type="SAM" id="Phobius"/>
    </source>
</evidence>
<keyword evidence="3" id="KW-1003">Cell membrane</keyword>
<comment type="caution">
    <text evidence="8">The sequence shown here is derived from an EMBL/GenBank/DDBJ whole genome shotgun (WGS) entry which is preliminary data.</text>
</comment>
<evidence type="ECO:0000256" key="1">
    <source>
        <dbReference type="ARBA" id="ARBA00004651"/>
    </source>
</evidence>
<accession>A0AA43XKJ9</accession>
<dbReference type="PANTHER" id="PTHR34184">
    <property type="entry name" value="UPF0718 PROTEIN YCGR"/>
    <property type="match status" value="1"/>
</dbReference>
<keyword evidence="6 7" id="KW-0472">Membrane</keyword>
<feature type="transmembrane region" description="Helical" evidence="7">
    <location>
        <begin position="129"/>
        <end position="153"/>
    </location>
</feature>
<evidence type="ECO:0000256" key="4">
    <source>
        <dbReference type="ARBA" id="ARBA00022692"/>
    </source>
</evidence>
<evidence type="ECO:0008006" key="10">
    <source>
        <dbReference type="Google" id="ProtNLM"/>
    </source>
</evidence>
<dbReference type="AlphaFoldDB" id="A0AA43XKJ9"/>
<sequence>MNKTKLGMLLITGVLCMYALFSGGISLVGEALLIALRTFVSIIPILIVAFLLAGLISSLISPDMASKWLGKEAGWKGPFFGALMGAVVPGGPFFFYPLMATLLTSGANLGTMLSFVASKSLWNVARIPIEIAFVGIELTVIRFLVTFLIPVLVGTGVNVFLPGYTDKIREDIKALQLKKPEHKKEGKHD</sequence>
<gene>
    <name evidence="8" type="ORF">ISALK_08650</name>
</gene>
<feature type="transmembrane region" description="Helical" evidence="7">
    <location>
        <begin position="39"/>
        <end position="60"/>
    </location>
</feature>
<dbReference type="EMBL" id="SUMG01000009">
    <property type="protein sequence ID" value="NBG88570.1"/>
    <property type="molecule type" value="Genomic_DNA"/>
</dbReference>
<name>A0AA43XKJ9_9CLOT</name>
<evidence type="ECO:0000256" key="5">
    <source>
        <dbReference type="ARBA" id="ARBA00022989"/>
    </source>
</evidence>
<dbReference type="InterPro" id="IPR052923">
    <property type="entry name" value="UPF0718"/>
</dbReference>
<evidence type="ECO:0000256" key="2">
    <source>
        <dbReference type="ARBA" id="ARBA00006386"/>
    </source>
</evidence>
<dbReference type="RefSeq" id="WP_160721308.1">
    <property type="nucleotide sequence ID" value="NZ_SUMG01000009.1"/>
</dbReference>
<dbReference type="InterPro" id="IPR005524">
    <property type="entry name" value="DUF318"/>
</dbReference>
<evidence type="ECO:0000313" key="9">
    <source>
        <dbReference type="Proteomes" id="UP000449710"/>
    </source>
</evidence>
<proteinExistence type="inferred from homology"/>
<protein>
    <recommendedName>
        <fullName evidence="10">Permease</fullName>
    </recommendedName>
</protein>
<keyword evidence="5 7" id="KW-1133">Transmembrane helix</keyword>